<evidence type="ECO:0000313" key="3">
    <source>
        <dbReference type="Proteomes" id="UP000001685"/>
    </source>
</evidence>
<dbReference type="AlphaFoldDB" id="B1VMG1"/>
<proteinExistence type="predicted"/>
<reference evidence="3" key="1">
    <citation type="journal article" date="2008" name="J. Bacteriol.">
        <title>Genome sequence of the streptomycin-producing microorganism Streptomyces griseus IFO 13350.</title>
        <authorList>
            <person name="Ohnishi Y."/>
            <person name="Ishikawa J."/>
            <person name="Hara H."/>
            <person name="Suzuki H."/>
            <person name="Ikenoya M."/>
            <person name="Ikeda H."/>
            <person name="Yamashita A."/>
            <person name="Hattori M."/>
            <person name="Horinouchi S."/>
        </authorList>
    </citation>
    <scope>NUCLEOTIDE SEQUENCE [LARGE SCALE GENOMIC DNA]</scope>
    <source>
        <strain evidence="3">JCM 4626 / NBRC 13350</strain>
    </source>
</reference>
<dbReference type="SUPFAM" id="SSF52540">
    <property type="entry name" value="P-loop containing nucleoside triphosphate hydrolases"/>
    <property type="match status" value="1"/>
</dbReference>
<dbReference type="KEGG" id="sgr:SGR_3442"/>
<sequence>MRSQESRELYERLRALERRAEGVLSRAGDRYSRRKVSQELGKPPYNRGIESQRISAWVPIRGEGVPQVPSDRSSDDVLALVRLWSAWAGEKVDERDWRNLLERAQPIRASRASTAHPGRLISEFADPFALEVHEAIDGGCADSELQLLPPYVEREHDRQLADVVESAARPCAEGLTSALAVLVGNSFTGKTRSCWEALSLLPPDWRLVHPLAPTPTEALIAVLDDAAPRTVLWLDEIHRFLGDDRGEQAAARLHEVLNDPRRGPLLVLGTTWPEQWSDLVSPRRQGDRKDPHARARALLTGKYLRVPDSFEGPDMLELRRLAVTDPRLQEALDRGEEGQVTQYLAGGRALVDRYETATALERALVESAMDARRLGHGVALPKLLLEASIPSYLTAHQYEAVEDGDIEQALAELRKRLRGARGPLTPVTIREPAAPLVVTDKVRLADYLDQHGREEQHGKVPPARLWDTLNDYAARESLIALAGSARERGHLRIAVRLLRAAAAAGVPGAVAAASQMLEEEGRYDEALLWCLPLAERGDPAAMNQVAGIMEMTHQPVMAVAWHRRAAEAGHSSSWFSAGMILRQAGDLPEAETCFRRAADAGVYGAYGALADLLKSTSRTEEALACYQQEAESHGGYAVVQTVYRMRERGDSGATVLSWLLPRVWEEESRNREGGVWISWASDALLEHLAQDAALRSNLRSLLDPGGKADEAQRWLAAVLDWSEEIASGAHLRKSASAPEALRKKGRLEEALALYEQEAAGGPRGAAANAAAVHEQLGKASEAVIWYQRAAEEGDLGALGQTARLMTELMGPDESFAWLRSCADRHAEDGYPDQRSVVAELLQDAGRTDEALDWLRHASRTGDPYAWSQYAKVLESAGRTAEAQQMRRHGWEPDGEISTPWSAAP</sequence>
<feature type="region of interest" description="Disordered" evidence="1">
    <location>
        <begin position="880"/>
        <end position="904"/>
    </location>
</feature>
<feature type="compositionally biased region" description="Basic and acidic residues" evidence="1">
    <location>
        <begin position="21"/>
        <end position="31"/>
    </location>
</feature>
<dbReference type="SUPFAM" id="SSF81901">
    <property type="entry name" value="HCP-like"/>
    <property type="match status" value="2"/>
</dbReference>
<dbReference type="Proteomes" id="UP000001685">
    <property type="component" value="Chromosome"/>
</dbReference>
<dbReference type="HOGENOM" id="CLU_320757_0_0_11"/>
<dbReference type="PANTHER" id="PTHR12558:SF13">
    <property type="entry name" value="CELL DIVISION CYCLE PROTEIN 27 HOMOLOG"/>
    <property type="match status" value="1"/>
</dbReference>
<evidence type="ECO:0000313" key="2">
    <source>
        <dbReference type="EMBL" id="BAG20271.1"/>
    </source>
</evidence>
<organism evidence="2 3">
    <name type="scientific">Streptomyces griseus subsp. griseus (strain JCM 4626 / CBS 651.72 / NBRC 13350 / KCC S-0626 / ISP 5235)</name>
    <dbReference type="NCBI Taxonomy" id="455632"/>
    <lineage>
        <taxon>Bacteria</taxon>
        <taxon>Bacillati</taxon>
        <taxon>Actinomycetota</taxon>
        <taxon>Actinomycetes</taxon>
        <taxon>Kitasatosporales</taxon>
        <taxon>Streptomycetaceae</taxon>
        <taxon>Streptomyces</taxon>
    </lineage>
</organism>
<accession>B1VMG1</accession>
<dbReference type="InterPro" id="IPR011990">
    <property type="entry name" value="TPR-like_helical_dom_sf"/>
</dbReference>
<dbReference type="PANTHER" id="PTHR12558">
    <property type="entry name" value="CELL DIVISION CYCLE 16,23,27"/>
    <property type="match status" value="1"/>
</dbReference>
<evidence type="ECO:0000256" key="1">
    <source>
        <dbReference type="SAM" id="MobiDB-lite"/>
    </source>
</evidence>
<gene>
    <name evidence="2" type="ordered locus">SGR_3442</name>
</gene>
<protein>
    <submittedName>
        <fullName evidence="2">Uncharacterized protein</fullName>
    </submittedName>
</protein>
<name>B1VMG1_STRGG</name>
<dbReference type="Gene3D" id="1.25.40.10">
    <property type="entry name" value="Tetratricopeptide repeat domain"/>
    <property type="match status" value="2"/>
</dbReference>
<dbReference type="EMBL" id="AP009493">
    <property type="protein sequence ID" value="BAG20271.1"/>
    <property type="molecule type" value="Genomic_DNA"/>
</dbReference>
<dbReference type="PATRIC" id="fig|455632.4.peg.3517"/>
<feature type="region of interest" description="Disordered" evidence="1">
    <location>
        <begin position="21"/>
        <end position="45"/>
    </location>
</feature>
<dbReference type="eggNOG" id="COG0457">
    <property type="taxonomic scope" value="Bacteria"/>
</dbReference>
<dbReference type="InterPro" id="IPR027417">
    <property type="entry name" value="P-loop_NTPase"/>
</dbReference>